<feature type="transmembrane region" description="Helical" evidence="1">
    <location>
        <begin position="89"/>
        <end position="106"/>
    </location>
</feature>
<feature type="transmembrane region" description="Helical" evidence="1">
    <location>
        <begin position="169"/>
        <end position="187"/>
    </location>
</feature>
<reference evidence="2 3" key="1">
    <citation type="submission" date="2024-07" db="EMBL/GenBank/DDBJ databases">
        <authorList>
            <person name="Lee S."/>
            <person name="Kang M."/>
        </authorList>
    </citation>
    <scope>NUCLEOTIDE SEQUENCE [LARGE SCALE GENOMIC DNA]</scope>
    <source>
        <strain evidence="2 3">DS6</strain>
    </source>
</reference>
<feature type="transmembrane region" description="Helical" evidence="1">
    <location>
        <begin position="435"/>
        <end position="455"/>
    </location>
</feature>
<feature type="transmembrane region" description="Helical" evidence="1">
    <location>
        <begin position="476"/>
        <end position="495"/>
    </location>
</feature>
<dbReference type="EMBL" id="JBFPJR010000011">
    <property type="protein sequence ID" value="MEX0427582.1"/>
    <property type="molecule type" value="Genomic_DNA"/>
</dbReference>
<comment type="caution">
    <text evidence="2">The sequence shown here is derived from an EMBL/GenBank/DDBJ whole genome shotgun (WGS) entry which is preliminary data.</text>
</comment>
<feature type="transmembrane region" description="Helical" evidence="1">
    <location>
        <begin position="409"/>
        <end position="429"/>
    </location>
</feature>
<keyword evidence="3" id="KW-1185">Reference proteome</keyword>
<feature type="transmembrane region" description="Helical" evidence="1">
    <location>
        <begin position="21"/>
        <end position="40"/>
    </location>
</feature>
<feature type="transmembrane region" description="Helical" evidence="1">
    <location>
        <begin position="383"/>
        <end position="402"/>
    </location>
</feature>
<dbReference type="Proteomes" id="UP001556631">
    <property type="component" value="Unassembled WGS sequence"/>
</dbReference>
<feature type="transmembrane region" description="Helical" evidence="1">
    <location>
        <begin position="244"/>
        <end position="264"/>
    </location>
</feature>
<evidence type="ECO:0000313" key="2">
    <source>
        <dbReference type="EMBL" id="MEX0427582.1"/>
    </source>
</evidence>
<name>A0ABV3SXB6_9ACTN</name>
<feature type="transmembrane region" description="Helical" evidence="1">
    <location>
        <begin position="113"/>
        <end position="130"/>
    </location>
</feature>
<keyword evidence="1" id="KW-0472">Membrane</keyword>
<organism evidence="2 3">
    <name type="scientific">Nocardioides eburneus</name>
    <dbReference type="NCBI Taxonomy" id="3231482"/>
    <lineage>
        <taxon>Bacteria</taxon>
        <taxon>Bacillati</taxon>
        <taxon>Actinomycetota</taxon>
        <taxon>Actinomycetes</taxon>
        <taxon>Propionibacteriales</taxon>
        <taxon>Nocardioidaceae</taxon>
        <taxon>Nocardioides</taxon>
    </lineage>
</organism>
<feature type="transmembrane region" description="Helical" evidence="1">
    <location>
        <begin position="136"/>
        <end position="157"/>
    </location>
</feature>
<evidence type="ECO:0000256" key="1">
    <source>
        <dbReference type="SAM" id="Phobius"/>
    </source>
</evidence>
<keyword evidence="1" id="KW-0812">Transmembrane</keyword>
<feature type="transmembrane region" description="Helical" evidence="1">
    <location>
        <begin position="207"/>
        <end position="232"/>
    </location>
</feature>
<gene>
    <name evidence="2" type="ORF">AB3X52_08130</name>
</gene>
<accession>A0ABV3SXB6</accession>
<keyword evidence="1" id="KW-1133">Transmembrane helix</keyword>
<evidence type="ECO:0008006" key="4">
    <source>
        <dbReference type="Google" id="ProtNLM"/>
    </source>
</evidence>
<evidence type="ECO:0000313" key="3">
    <source>
        <dbReference type="Proteomes" id="UP001556631"/>
    </source>
</evidence>
<sequence>MTAVLEKESVAAVSRPRRSRADLLLLVLVASHLVLAWVMWTRVQERTPIGDEKYYLDAARALSNLVRDLVSLHAPHGAELRDNVVGNGWFMPGTPLLMTPLLLVLPHADIGQVRLYVSVVTTLLLIAALLDVRRVLGPWYAVVVAVIPGLIPMWVLFGATMYGDMPAGILLVLLVTRLVAVVRGLAAGHVPTLRQGALLGLVAVGSLYVRGSTMPLLAGMAAAALLAVLWLLRGRTRRGERRRALGALALSAVVFVALLLPWSIGASHALGGRVVTTTSVPLGLGNTFGDPTLMCYGPCDPDSTMWFGPVRYSREVARATGHSEVEVQGQMASYALRGLTPHRYADQVVTDFENYLREPAGYAEVLHGPHDAAVGQLTFITRVTGWLFWPVILGGVAVLLLVTRRSYDAQLLSIGLKLFLGGLLVQPFVHVAGSRYWPTAAPAAGLGLALVLGLAARARGRAGERGDRPASRVLTWVQGLLTAGVALVAAALALLNA</sequence>
<protein>
    <recommendedName>
        <fullName evidence="4">Glycosyltransferase RgtA/B/C/D-like domain-containing protein</fullName>
    </recommendedName>
</protein>
<proteinExistence type="predicted"/>
<dbReference type="RefSeq" id="WP_367993106.1">
    <property type="nucleotide sequence ID" value="NZ_JBFPJR010000011.1"/>
</dbReference>